<organism evidence="1 2">
    <name type="scientific">Albugo candida</name>
    <dbReference type="NCBI Taxonomy" id="65357"/>
    <lineage>
        <taxon>Eukaryota</taxon>
        <taxon>Sar</taxon>
        <taxon>Stramenopiles</taxon>
        <taxon>Oomycota</taxon>
        <taxon>Peronosporomycetes</taxon>
        <taxon>Albuginales</taxon>
        <taxon>Albuginaceae</taxon>
        <taxon>Albugo</taxon>
    </lineage>
</organism>
<comment type="caution">
    <text evidence="1">The sequence shown here is derived from an EMBL/GenBank/DDBJ whole genome shotgun (WGS) entry which is preliminary data.</text>
</comment>
<evidence type="ECO:0000313" key="1">
    <source>
        <dbReference type="EMBL" id="CCI10149.1"/>
    </source>
</evidence>
<dbReference type="EMBL" id="CAIX01000106">
    <property type="protein sequence ID" value="CCI10149.1"/>
    <property type="molecule type" value="Genomic_DNA"/>
</dbReference>
<evidence type="ECO:0000313" key="2">
    <source>
        <dbReference type="Proteomes" id="UP000053237"/>
    </source>
</evidence>
<gene>
    <name evidence="1" type="ORF">BN9_066450</name>
</gene>
<accession>A0A024FU04</accession>
<name>A0A024FU04_9STRA</name>
<dbReference type="AlphaFoldDB" id="A0A024FU04"/>
<protein>
    <submittedName>
        <fullName evidence="1">Uncharacterized protein</fullName>
    </submittedName>
</protein>
<dbReference type="Proteomes" id="UP000053237">
    <property type="component" value="Unassembled WGS sequence"/>
</dbReference>
<keyword evidence="2" id="KW-1185">Reference proteome</keyword>
<reference evidence="1 2" key="1">
    <citation type="submission" date="2012-05" db="EMBL/GenBank/DDBJ databases">
        <title>Recombination and specialization in a pathogen metapopulation.</title>
        <authorList>
            <person name="Gardiner A."/>
            <person name="Kemen E."/>
            <person name="Schultz-Larsen T."/>
            <person name="MacLean D."/>
            <person name="Van Oosterhout C."/>
            <person name="Jones J.D.G."/>
        </authorList>
    </citation>
    <scope>NUCLEOTIDE SEQUENCE [LARGE SCALE GENOMIC DNA]</scope>
    <source>
        <strain evidence="1 2">Ac Nc2</strain>
    </source>
</reference>
<proteinExistence type="predicted"/>
<sequence length="108" mass="12881">MKERSWCNFPPLTIFIFIGTDLVFPLSFQVISLEHCNFSVTMQSYVDFSYDTLYLIFAQYAHPSRYIITWSSHHQVASLVQWQPLFRGTHDVWIFIVLRLTKCHWQCS</sequence>
<dbReference type="InParanoid" id="A0A024FU04"/>